<name>A0A2J6QDF4_9HELO</name>
<feature type="signal peptide" evidence="1">
    <location>
        <begin position="1"/>
        <end position="19"/>
    </location>
</feature>
<evidence type="ECO:0000313" key="2">
    <source>
        <dbReference type="EMBL" id="PMD24287.1"/>
    </source>
</evidence>
<dbReference type="AlphaFoldDB" id="A0A2J6QDF4"/>
<sequence>MRGMRVWWVVGCELWIVDCGEWGMGKWYWYTYEVGVLNESREKLCNCDGDGKLEMFGKRGVDGHQPTEGFGLRWAGNVTGV</sequence>
<evidence type="ECO:0000313" key="3">
    <source>
        <dbReference type="Proteomes" id="UP000235672"/>
    </source>
</evidence>
<proteinExistence type="predicted"/>
<feature type="chain" id="PRO_5014395216" evidence="1">
    <location>
        <begin position="20"/>
        <end position="81"/>
    </location>
</feature>
<evidence type="ECO:0000256" key="1">
    <source>
        <dbReference type="SAM" id="SignalP"/>
    </source>
</evidence>
<reference evidence="2 3" key="1">
    <citation type="submission" date="2016-05" db="EMBL/GenBank/DDBJ databases">
        <title>A degradative enzymes factory behind the ericoid mycorrhizal symbiosis.</title>
        <authorList>
            <consortium name="DOE Joint Genome Institute"/>
            <person name="Martino E."/>
            <person name="Morin E."/>
            <person name="Grelet G."/>
            <person name="Kuo A."/>
            <person name="Kohler A."/>
            <person name="Daghino S."/>
            <person name="Barry K."/>
            <person name="Choi C."/>
            <person name="Cichocki N."/>
            <person name="Clum A."/>
            <person name="Copeland A."/>
            <person name="Hainaut M."/>
            <person name="Haridas S."/>
            <person name="Labutti K."/>
            <person name="Lindquist E."/>
            <person name="Lipzen A."/>
            <person name="Khouja H.-R."/>
            <person name="Murat C."/>
            <person name="Ohm R."/>
            <person name="Olson A."/>
            <person name="Spatafora J."/>
            <person name="Veneault-Fourrey C."/>
            <person name="Henrissat B."/>
            <person name="Grigoriev I."/>
            <person name="Martin F."/>
            <person name="Perotto S."/>
        </authorList>
    </citation>
    <scope>NUCLEOTIDE SEQUENCE [LARGE SCALE GENOMIC DNA]</scope>
    <source>
        <strain evidence="2 3">UAMH 7357</strain>
    </source>
</reference>
<keyword evidence="3" id="KW-1185">Reference proteome</keyword>
<keyword evidence="1" id="KW-0732">Signal</keyword>
<accession>A0A2J6QDF4</accession>
<gene>
    <name evidence="2" type="ORF">NA56DRAFT_746438</name>
</gene>
<dbReference type="Proteomes" id="UP000235672">
    <property type="component" value="Unassembled WGS sequence"/>
</dbReference>
<dbReference type="EMBL" id="KZ613473">
    <property type="protein sequence ID" value="PMD24287.1"/>
    <property type="molecule type" value="Genomic_DNA"/>
</dbReference>
<protein>
    <submittedName>
        <fullName evidence="2">Uncharacterized protein</fullName>
    </submittedName>
</protein>
<organism evidence="2 3">
    <name type="scientific">Hyaloscypha hepaticicola</name>
    <dbReference type="NCBI Taxonomy" id="2082293"/>
    <lineage>
        <taxon>Eukaryota</taxon>
        <taxon>Fungi</taxon>
        <taxon>Dikarya</taxon>
        <taxon>Ascomycota</taxon>
        <taxon>Pezizomycotina</taxon>
        <taxon>Leotiomycetes</taxon>
        <taxon>Helotiales</taxon>
        <taxon>Hyaloscyphaceae</taxon>
        <taxon>Hyaloscypha</taxon>
    </lineage>
</organism>